<dbReference type="HOGENOM" id="CLU_013985_28_1_9"/>
<dbReference type="InterPro" id="IPR000182">
    <property type="entry name" value="GNAT_dom"/>
</dbReference>
<organism evidence="2 3">
    <name type="scientific">Clostridium acetobutylicum (strain ATCC 824 / DSM 792 / JCM 1419 / IAM 19013 / LMG 5710 / NBRC 13948 / NRRL B-527 / VKM B-1787 / 2291 / W)</name>
    <dbReference type="NCBI Taxonomy" id="272562"/>
    <lineage>
        <taxon>Bacteria</taxon>
        <taxon>Bacillati</taxon>
        <taxon>Bacillota</taxon>
        <taxon>Clostridia</taxon>
        <taxon>Eubacteriales</taxon>
        <taxon>Clostridiaceae</taxon>
        <taxon>Clostridium</taxon>
    </lineage>
</organism>
<name>Q97M31_CLOAB</name>
<reference evidence="2 3" key="1">
    <citation type="journal article" date="2001" name="J. Bacteriol.">
        <title>Genome sequence and comparative analysis of the solvent-producing bacterium Clostridium acetobutylicum.</title>
        <authorList>
            <person name="Nolling J."/>
            <person name="Breton G."/>
            <person name="Omelchenko M.V."/>
            <person name="Makarova K.S."/>
            <person name="Zeng Q."/>
            <person name="Gibson R."/>
            <person name="Lee H.M."/>
            <person name="Dubois J."/>
            <person name="Qiu D."/>
            <person name="Hitti J."/>
            <person name="Wolf Y.I."/>
            <person name="Tatusov R.L."/>
            <person name="Sabathe F."/>
            <person name="Doucette-Stamm L."/>
            <person name="Soucaille P."/>
            <person name="Daly M.J."/>
            <person name="Bennett G.N."/>
            <person name="Koonin E.V."/>
            <person name="Smith D.R."/>
        </authorList>
    </citation>
    <scope>NUCLEOTIDE SEQUENCE [LARGE SCALE GENOMIC DNA]</scope>
    <source>
        <strain evidence="3">ATCC 824 / DSM 792 / JCM 1419 / LMG 5710 / VKM B-1787</strain>
    </source>
</reference>
<dbReference type="GeneID" id="44996880"/>
<dbReference type="GO" id="GO:0016747">
    <property type="term" value="F:acyltransferase activity, transferring groups other than amino-acyl groups"/>
    <property type="evidence" value="ECO:0007669"/>
    <property type="project" value="InterPro"/>
</dbReference>
<dbReference type="AlphaFoldDB" id="Q97M31"/>
<evidence type="ECO:0000313" key="3">
    <source>
        <dbReference type="Proteomes" id="UP000000814"/>
    </source>
</evidence>
<keyword evidence="3" id="KW-1185">Reference proteome</keyword>
<feature type="domain" description="N-acetyltransferase" evidence="1">
    <location>
        <begin position="10"/>
        <end position="154"/>
    </location>
</feature>
<dbReference type="SUPFAM" id="SSF55729">
    <property type="entry name" value="Acyl-CoA N-acyltransferases (Nat)"/>
    <property type="match status" value="1"/>
</dbReference>
<dbReference type="EMBL" id="AE001437">
    <property type="protein sequence ID" value="AAK78349.1"/>
    <property type="molecule type" value="Genomic_DNA"/>
</dbReference>
<dbReference type="OrthoDB" id="7863753at2"/>
<dbReference type="Gene3D" id="3.40.630.30">
    <property type="match status" value="1"/>
</dbReference>
<dbReference type="KEGG" id="cac:CA_C0369"/>
<dbReference type="PIR" id="B96945">
    <property type="entry name" value="B96945"/>
</dbReference>
<evidence type="ECO:0000313" key="2">
    <source>
        <dbReference type="EMBL" id="AAK78349.1"/>
    </source>
</evidence>
<dbReference type="InterPro" id="IPR016181">
    <property type="entry name" value="Acyl_CoA_acyltransferase"/>
</dbReference>
<dbReference type="PANTHER" id="PTHR43792:SF13">
    <property type="entry name" value="ACETYLTRANSFERASE"/>
    <property type="match status" value="1"/>
</dbReference>
<dbReference type="PANTHER" id="PTHR43792">
    <property type="entry name" value="GNAT FAMILY, PUTATIVE (AFU_ORTHOLOGUE AFUA_3G00765)-RELATED-RELATED"/>
    <property type="match status" value="1"/>
</dbReference>
<dbReference type="eggNOG" id="COG1670">
    <property type="taxonomic scope" value="Bacteria"/>
</dbReference>
<dbReference type="Proteomes" id="UP000000814">
    <property type="component" value="Chromosome"/>
</dbReference>
<dbReference type="RefSeq" id="WP_010963691.1">
    <property type="nucleotide sequence ID" value="NC_003030.1"/>
</dbReference>
<protein>
    <submittedName>
        <fullName evidence="2">Predicted acetyltransferase</fullName>
    </submittedName>
</protein>
<accession>Q97M31</accession>
<dbReference type="InterPro" id="IPR051531">
    <property type="entry name" value="N-acetyltransferase"/>
</dbReference>
<dbReference type="Pfam" id="PF13302">
    <property type="entry name" value="Acetyltransf_3"/>
    <property type="match status" value="1"/>
</dbReference>
<evidence type="ECO:0000259" key="1">
    <source>
        <dbReference type="Pfam" id="PF13302"/>
    </source>
</evidence>
<dbReference type="STRING" id="272562.CA_C0369"/>
<sequence length="170" mass="19274">MNKIILESERLLLRPLSFDDLINIEKGTINLIKVHINQNAIFDFTKSAISKKIKKMEKVPKDIHEWYTYWLIVDKNTKSGIGFIGFKGTPDEGGHVEVGYSISCAYRKQGLMTEALSLLSNWASKNPDLKGITACKVLKTNTGSNRVLKNCNFKLASSSEEFNYYLLDIH</sequence>
<proteinExistence type="predicted"/>
<gene>
    <name evidence="2" type="ordered locus">CA_C0369</name>
</gene>
<dbReference type="PATRIC" id="fig|272562.8.peg.563"/>